<feature type="transmembrane region" description="Helical" evidence="1">
    <location>
        <begin position="73"/>
        <end position="97"/>
    </location>
</feature>
<gene>
    <name evidence="4" type="primary">LOC109469752</name>
</gene>
<dbReference type="Proteomes" id="UP000515135">
    <property type="component" value="Unplaced"/>
</dbReference>
<feature type="signal peptide" evidence="2">
    <location>
        <begin position="1"/>
        <end position="26"/>
    </location>
</feature>
<feature type="chain" id="PRO_5028103432" evidence="2">
    <location>
        <begin position="27"/>
        <end position="123"/>
    </location>
</feature>
<evidence type="ECO:0000256" key="2">
    <source>
        <dbReference type="SAM" id="SignalP"/>
    </source>
</evidence>
<proteinExistence type="predicted"/>
<keyword evidence="2" id="KW-0732">Signal</keyword>
<reference evidence="4" key="1">
    <citation type="submission" date="2025-08" db="UniProtKB">
        <authorList>
            <consortium name="RefSeq"/>
        </authorList>
    </citation>
    <scope>IDENTIFICATION</scope>
    <source>
        <tissue evidence="4">Gonad</tissue>
    </source>
</reference>
<dbReference type="GeneID" id="109469752"/>
<keyword evidence="1" id="KW-0472">Membrane</keyword>
<evidence type="ECO:0000313" key="3">
    <source>
        <dbReference type="Proteomes" id="UP000515135"/>
    </source>
</evidence>
<evidence type="ECO:0000256" key="1">
    <source>
        <dbReference type="SAM" id="Phobius"/>
    </source>
</evidence>
<dbReference type="AlphaFoldDB" id="A0A6P4YHI7"/>
<keyword evidence="1" id="KW-1133">Transmembrane helix</keyword>
<name>A0A6P4YHI7_BRABE</name>
<evidence type="ECO:0000313" key="4">
    <source>
        <dbReference type="RefSeq" id="XP_019623898.1"/>
    </source>
</evidence>
<organism evidence="3 4">
    <name type="scientific">Branchiostoma belcheri</name>
    <name type="common">Amphioxus</name>
    <dbReference type="NCBI Taxonomy" id="7741"/>
    <lineage>
        <taxon>Eukaryota</taxon>
        <taxon>Metazoa</taxon>
        <taxon>Chordata</taxon>
        <taxon>Cephalochordata</taxon>
        <taxon>Leptocardii</taxon>
        <taxon>Amphioxiformes</taxon>
        <taxon>Branchiostomatidae</taxon>
        <taxon>Branchiostoma</taxon>
    </lineage>
</organism>
<dbReference type="OrthoDB" id="10040187at2759"/>
<accession>A0A6P4YHI7</accession>
<dbReference type="KEGG" id="bbel:109469752"/>
<dbReference type="RefSeq" id="XP_019623898.1">
    <property type="nucleotide sequence ID" value="XM_019768339.1"/>
</dbReference>
<keyword evidence="3" id="KW-1185">Reference proteome</keyword>
<keyword evidence="1" id="KW-0812">Transmembrane</keyword>
<sequence>MELKQIISHLCCAIFILLALESRVHANDGNLTMTTDGNVTDRVSHPYTHTTDISPTGAGNGQGDMIDWASTPVIVGIVGAAIGVLGIIVAIVCAVRAGKAQSKVRRLQSKGPEYRELNQMPSA</sequence>
<protein>
    <submittedName>
        <fullName evidence="4">Uncharacterized protein LOC109469752</fullName>
    </submittedName>
</protein>